<comment type="similarity">
    <text evidence="2">Belongs to the ATXN1 family.</text>
</comment>
<feature type="compositionally biased region" description="Low complexity" evidence="9">
    <location>
        <begin position="665"/>
        <end position="682"/>
    </location>
</feature>
<comment type="subcellular location">
    <subcellularLocation>
        <location evidence="1">Nucleus</location>
    </subcellularLocation>
</comment>
<dbReference type="GO" id="GO:0000122">
    <property type="term" value="P:negative regulation of transcription by RNA polymerase II"/>
    <property type="evidence" value="ECO:0007669"/>
    <property type="project" value="TreeGrafter"/>
</dbReference>
<dbReference type="Pfam" id="PF12547">
    <property type="entry name" value="ATXN-1_C"/>
    <property type="match status" value="1"/>
</dbReference>
<evidence type="ECO:0000313" key="12">
    <source>
        <dbReference type="Proteomes" id="UP000829720"/>
    </source>
</evidence>
<keyword evidence="3" id="KW-0678">Repressor</keyword>
<feature type="region of interest" description="Disordered" evidence="9">
    <location>
        <begin position="171"/>
        <end position="190"/>
    </location>
</feature>
<evidence type="ECO:0000256" key="4">
    <source>
        <dbReference type="ARBA" id="ARBA00022553"/>
    </source>
</evidence>
<reference evidence="11" key="1">
    <citation type="submission" date="2021-01" db="EMBL/GenBank/DDBJ databases">
        <authorList>
            <person name="Zahm M."/>
            <person name="Roques C."/>
            <person name="Cabau C."/>
            <person name="Klopp C."/>
            <person name="Donnadieu C."/>
            <person name="Jouanno E."/>
            <person name="Lampietro C."/>
            <person name="Louis A."/>
            <person name="Herpin A."/>
            <person name="Echchiki A."/>
            <person name="Berthelot C."/>
            <person name="Parey E."/>
            <person name="Roest-Crollius H."/>
            <person name="Braasch I."/>
            <person name="Postlethwait J."/>
            <person name="Bobe J."/>
            <person name="Montfort J."/>
            <person name="Bouchez O."/>
            <person name="Begum T."/>
            <person name="Mejri S."/>
            <person name="Adams A."/>
            <person name="Chen W.-J."/>
            <person name="Guiguen Y."/>
        </authorList>
    </citation>
    <scope>NUCLEOTIDE SEQUENCE</scope>
    <source>
        <tissue evidence="11">Blood</tissue>
    </source>
</reference>
<keyword evidence="7" id="KW-0804">Transcription</keyword>
<dbReference type="PANTHER" id="PTHR13392:SF5">
    <property type="entry name" value="ATAXIN-1"/>
    <property type="match status" value="1"/>
</dbReference>
<feature type="region of interest" description="Disordered" evidence="9">
    <location>
        <begin position="50"/>
        <end position="89"/>
    </location>
</feature>
<dbReference type="GO" id="GO:0005634">
    <property type="term" value="C:nucleus"/>
    <property type="evidence" value="ECO:0007669"/>
    <property type="project" value="UniProtKB-SubCell"/>
</dbReference>
<comment type="caution">
    <text evidence="11">The sequence shown here is derived from an EMBL/GenBank/DDBJ whole genome shotgun (WGS) entry which is preliminary data.</text>
</comment>
<proteinExistence type="inferred from homology"/>
<evidence type="ECO:0000256" key="8">
    <source>
        <dbReference type="ARBA" id="ARBA00023242"/>
    </source>
</evidence>
<evidence type="ECO:0000256" key="6">
    <source>
        <dbReference type="ARBA" id="ARBA00023125"/>
    </source>
</evidence>
<dbReference type="EMBL" id="JAERUA010000020">
    <property type="protein sequence ID" value="KAI1885747.1"/>
    <property type="molecule type" value="Genomic_DNA"/>
</dbReference>
<dbReference type="OrthoDB" id="10000452at2759"/>
<dbReference type="InterPro" id="IPR043404">
    <property type="entry name" value="ATAXIN1-like"/>
</dbReference>
<dbReference type="InterPro" id="IPR003652">
    <property type="entry name" value="Ataxin_AXH_dom"/>
</dbReference>
<dbReference type="PROSITE" id="PS51148">
    <property type="entry name" value="AXH"/>
    <property type="match status" value="1"/>
</dbReference>
<dbReference type="GO" id="GO:0003677">
    <property type="term" value="F:DNA binding"/>
    <property type="evidence" value="ECO:0007669"/>
    <property type="project" value="UniProtKB-KW"/>
</dbReference>
<feature type="compositionally biased region" description="Low complexity" evidence="9">
    <location>
        <begin position="65"/>
        <end position="85"/>
    </location>
</feature>
<evidence type="ECO:0000256" key="1">
    <source>
        <dbReference type="ARBA" id="ARBA00004123"/>
    </source>
</evidence>
<feature type="compositionally biased region" description="Low complexity" evidence="9">
    <location>
        <begin position="353"/>
        <end position="370"/>
    </location>
</feature>
<feature type="compositionally biased region" description="Basic and acidic residues" evidence="9">
    <location>
        <begin position="683"/>
        <end position="700"/>
    </location>
</feature>
<evidence type="ECO:0000256" key="7">
    <source>
        <dbReference type="ARBA" id="ARBA00023163"/>
    </source>
</evidence>
<dbReference type="InterPro" id="IPR036096">
    <property type="entry name" value="Ataxin_AXH_dom_sf"/>
</dbReference>
<feature type="region of interest" description="Disordered" evidence="9">
    <location>
        <begin position="665"/>
        <end position="772"/>
    </location>
</feature>
<keyword evidence="4" id="KW-0597">Phosphoprotein</keyword>
<evidence type="ECO:0000256" key="9">
    <source>
        <dbReference type="SAM" id="MobiDB-lite"/>
    </source>
</evidence>
<evidence type="ECO:0000256" key="5">
    <source>
        <dbReference type="ARBA" id="ARBA00023015"/>
    </source>
</evidence>
<organism evidence="11 12">
    <name type="scientific">Albula goreensis</name>
    <dbReference type="NCBI Taxonomy" id="1534307"/>
    <lineage>
        <taxon>Eukaryota</taxon>
        <taxon>Metazoa</taxon>
        <taxon>Chordata</taxon>
        <taxon>Craniata</taxon>
        <taxon>Vertebrata</taxon>
        <taxon>Euteleostomi</taxon>
        <taxon>Actinopterygii</taxon>
        <taxon>Neopterygii</taxon>
        <taxon>Teleostei</taxon>
        <taxon>Albuliformes</taxon>
        <taxon>Albulidae</taxon>
        <taxon>Albula</taxon>
    </lineage>
</organism>
<keyword evidence="12" id="KW-1185">Reference proteome</keyword>
<dbReference type="Proteomes" id="UP000829720">
    <property type="component" value="Unassembled WGS sequence"/>
</dbReference>
<keyword evidence="5" id="KW-0805">Transcription regulation</keyword>
<dbReference type="GO" id="GO:0003723">
    <property type="term" value="F:RNA binding"/>
    <property type="evidence" value="ECO:0007669"/>
    <property type="project" value="InterPro"/>
</dbReference>
<dbReference type="InterPro" id="IPR020997">
    <property type="entry name" value="Ataxin-1_N"/>
</dbReference>
<sequence>MKSNQERSNECLPPKREILALEEKAVVVASASESQRGENLAWLASVASGQNSGAQHDGPLHKPLSSTVEYSSSSCPSSSSSSSHSRATMSGAALTPLPAIYSSPLSQPAGTIQYTQLPPNVQFISPAYGGPYAGYISSQLISPTATSAPTPAPAPAQQRSHLEAYSATVVTQASKGEQRHLLGTPPPTHSAHPAGQYVQMAGSPLSVTAGAVASPGAHLPLHSAVLPHTLTLAPSQVVVQYTDGPATKKEEGRTRELMNGEVEKGRRYGLLLEASLVKQSGVGKAAHAQPQQHYETRHVVIPTDYAQDSSGLRTSLMLVPNSHASSGGSEQECGPEKPPSSTAHSEKGGPGSGKPVPGRASSFTFPSSSSAEGLKTHVATLSPHTVIQTTPSAAEQISMGVPAPGFYPAPQPPIIGYIAGGGQQQQAVSYHATLPQHLLIPSAQPLLVPVSGSNGGEQEPSHTVVSTPQQVAVTASHSYIATAIPKCELVGVAEQLQQQAAGAYPATTPAGASLVQAQLHLPVPTAPAPAPVPAPSLPPYFMKGSIIQLADGELKRVEDLRTEDFIQSAEISGELKIDSSTVERIDGSPTPNSAIIQFAVGEHRVQVSVEVLVEYPFFVFGQGWSSCCPDRTTQLFELSCAKLSVGDVCISLTLKNLKNGSLRKSQAQAQAQAPSPSLLLKPPKAEGQHRDRGAHRREQENGLGQWAGGVAGPISENGELKSGEMIRMPQTPKTDSGGTEKPTGRKRRWSAPEGRQVEKSDEGPSPALPKTTFIPQEVKICIEGRSNIGK</sequence>
<dbReference type="GO" id="GO:0007399">
    <property type="term" value="P:nervous system development"/>
    <property type="evidence" value="ECO:0007669"/>
    <property type="project" value="TreeGrafter"/>
</dbReference>
<dbReference type="Pfam" id="PF08517">
    <property type="entry name" value="AXH"/>
    <property type="match status" value="1"/>
</dbReference>
<accession>A0A8T3CPJ1</accession>
<dbReference type="SUPFAM" id="SSF102031">
    <property type="entry name" value="AXH domain"/>
    <property type="match status" value="1"/>
</dbReference>
<name>A0A8T3CPJ1_9TELE</name>
<feature type="domain" description="AXH" evidence="10">
    <location>
        <begin position="529"/>
        <end position="660"/>
    </location>
</feature>
<evidence type="ECO:0000256" key="3">
    <source>
        <dbReference type="ARBA" id="ARBA00022491"/>
    </source>
</evidence>
<gene>
    <name evidence="11" type="ORF">AGOR_G00206990</name>
</gene>
<keyword evidence="6" id="KW-0238">DNA-binding</keyword>
<protein>
    <recommendedName>
        <fullName evidence="10">AXH domain-containing protein</fullName>
    </recommendedName>
</protein>
<evidence type="ECO:0000256" key="2">
    <source>
        <dbReference type="ARBA" id="ARBA00007348"/>
    </source>
</evidence>
<dbReference type="AlphaFoldDB" id="A0A8T3CPJ1"/>
<dbReference type="SMART" id="SM00536">
    <property type="entry name" value="AXH"/>
    <property type="match status" value="1"/>
</dbReference>
<feature type="region of interest" description="Disordered" evidence="9">
    <location>
        <begin position="319"/>
        <end position="370"/>
    </location>
</feature>
<evidence type="ECO:0000313" key="11">
    <source>
        <dbReference type="EMBL" id="KAI1885747.1"/>
    </source>
</evidence>
<evidence type="ECO:0000259" key="10">
    <source>
        <dbReference type="PROSITE" id="PS51148"/>
    </source>
</evidence>
<dbReference type="PANTHER" id="PTHR13392">
    <property type="entry name" value="ATAXIN 1"/>
    <property type="match status" value="1"/>
</dbReference>
<keyword evidence="8" id="KW-0539">Nucleus</keyword>